<dbReference type="EMBL" id="HBUE01191326">
    <property type="protein sequence ID" value="CAG6525336.1"/>
    <property type="molecule type" value="Transcribed_RNA"/>
</dbReference>
<dbReference type="EMBL" id="HBUE01191318">
    <property type="protein sequence ID" value="CAG6525328.1"/>
    <property type="molecule type" value="Transcribed_RNA"/>
</dbReference>
<evidence type="ECO:0000256" key="1">
    <source>
        <dbReference type="SAM" id="MobiDB-lite"/>
    </source>
</evidence>
<dbReference type="EMBL" id="HBUE01297238">
    <property type="protein sequence ID" value="CAG6577039.1"/>
    <property type="molecule type" value="Transcribed_RNA"/>
</dbReference>
<organism evidence="2">
    <name type="scientific">Culex pipiens</name>
    <name type="common">House mosquito</name>
    <dbReference type="NCBI Taxonomy" id="7175"/>
    <lineage>
        <taxon>Eukaryota</taxon>
        <taxon>Metazoa</taxon>
        <taxon>Ecdysozoa</taxon>
        <taxon>Arthropoda</taxon>
        <taxon>Hexapoda</taxon>
        <taxon>Insecta</taxon>
        <taxon>Pterygota</taxon>
        <taxon>Neoptera</taxon>
        <taxon>Endopterygota</taxon>
        <taxon>Diptera</taxon>
        <taxon>Nematocera</taxon>
        <taxon>Culicoidea</taxon>
        <taxon>Culicidae</taxon>
        <taxon>Culicinae</taxon>
        <taxon>Culicini</taxon>
        <taxon>Culex</taxon>
        <taxon>Culex</taxon>
    </lineage>
</organism>
<dbReference type="EMBL" id="HBUE01191319">
    <property type="protein sequence ID" value="CAG6525329.1"/>
    <property type="molecule type" value="Transcribed_RNA"/>
</dbReference>
<dbReference type="EMBL" id="HBUE01191322">
    <property type="protein sequence ID" value="CAG6525332.1"/>
    <property type="molecule type" value="Transcribed_RNA"/>
</dbReference>
<protein>
    <submittedName>
        <fullName evidence="2">(northern house mosquito) hypothetical protein</fullName>
    </submittedName>
</protein>
<dbReference type="EMBL" id="HBUE01191317">
    <property type="protein sequence ID" value="CAG6525327.1"/>
    <property type="molecule type" value="Transcribed_RNA"/>
</dbReference>
<sequence>MTPVNWIVEENLPGLDGAQRLTDGISRTTNSSVGKGKGVPAQWHQTEEADQSEQKSRVNTAVPKDLGKSYEPDGPTDVTGWGVTTAEMATLPNGIAPTV</sequence>
<proteinExistence type="predicted"/>
<feature type="region of interest" description="Disordered" evidence="1">
    <location>
        <begin position="16"/>
        <end position="80"/>
    </location>
</feature>
<reference evidence="2" key="1">
    <citation type="submission" date="2021-05" db="EMBL/GenBank/DDBJ databases">
        <authorList>
            <person name="Alioto T."/>
            <person name="Alioto T."/>
            <person name="Gomez Garrido J."/>
        </authorList>
    </citation>
    <scope>NUCLEOTIDE SEQUENCE</scope>
</reference>
<dbReference type="EMBL" id="HBUE01297244">
    <property type="protein sequence ID" value="CAG6577045.1"/>
    <property type="molecule type" value="Transcribed_RNA"/>
</dbReference>
<dbReference type="EMBL" id="HBUE01191324">
    <property type="protein sequence ID" value="CAG6525334.1"/>
    <property type="molecule type" value="Transcribed_RNA"/>
</dbReference>
<name>A0A8D8NU77_CULPI</name>
<accession>A0A8D8NU77</accession>
<dbReference type="EMBL" id="HBUE01191323">
    <property type="protein sequence ID" value="CAG6525333.1"/>
    <property type="molecule type" value="Transcribed_RNA"/>
</dbReference>
<dbReference type="EMBL" id="HBUE01297241">
    <property type="protein sequence ID" value="CAG6577042.1"/>
    <property type="molecule type" value="Transcribed_RNA"/>
</dbReference>
<dbReference type="EMBL" id="HBUE01191325">
    <property type="protein sequence ID" value="CAG6525335.1"/>
    <property type="molecule type" value="Transcribed_RNA"/>
</dbReference>
<dbReference type="EMBL" id="HBUE01297242">
    <property type="protein sequence ID" value="CAG6577043.1"/>
    <property type="molecule type" value="Transcribed_RNA"/>
</dbReference>
<dbReference type="AlphaFoldDB" id="A0A8D8NU77"/>
<dbReference type="EMBL" id="HBUE01191328">
    <property type="protein sequence ID" value="CAG6525338.1"/>
    <property type="molecule type" value="Transcribed_RNA"/>
</dbReference>
<evidence type="ECO:0000313" key="2">
    <source>
        <dbReference type="EMBL" id="CAG6577043.1"/>
    </source>
</evidence>
<dbReference type="EMBL" id="HBUE01297233">
    <property type="protein sequence ID" value="CAG6577034.1"/>
    <property type="molecule type" value="Transcribed_RNA"/>
</dbReference>
<dbReference type="EMBL" id="HBUE01297239">
    <property type="protein sequence ID" value="CAG6577040.1"/>
    <property type="molecule type" value="Transcribed_RNA"/>
</dbReference>
<dbReference type="EMBL" id="HBUE01297234">
    <property type="protein sequence ID" value="CAG6577035.1"/>
    <property type="molecule type" value="Transcribed_RNA"/>
</dbReference>
<dbReference type="EMBL" id="HBUE01297235">
    <property type="protein sequence ID" value="CAG6577036.1"/>
    <property type="molecule type" value="Transcribed_RNA"/>
</dbReference>
<dbReference type="EMBL" id="HBUE01297240">
    <property type="protein sequence ID" value="CAG6577041.1"/>
    <property type="molecule type" value="Transcribed_RNA"/>
</dbReference>